<dbReference type="EnsemblMetazoa" id="ENSAATROPT014483">
    <property type="protein sequence ID" value="ENSAATROPP013204"/>
    <property type="gene ID" value="ENSAATROPG011754"/>
</dbReference>
<accession>A0AAG5DR14</accession>
<dbReference type="Proteomes" id="UP000075880">
    <property type="component" value="Unassembled WGS sequence"/>
</dbReference>
<organism evidence="1 2">
    <name type="scientific">Anopheles atroparvus</name>
    <name type="common">European mosquito</name>
    <dbReference type="NCBI Taxonomy" id="41427"/>
    <lineage>
        <taxon>Eukaryota</taxon>
        <taxon>Metazoa</taxon>
        <taxon>Ecdysozoa</taxon>
        <taxon>Arthropoda</taxon>
        <taxon>Hexapoda</taxon>
        <taxon>Insecta</taxon>
        <taxon>Pterygota</taxon>
        <taxon>Neoptera</taxon>
        <taxon>Endopterygota</taxon>
        <taxon>Diptera</taxon>
        <taxon>Nematocera</taxon>
        <taxon>Culicoidea</taxon>
        <taxon>Culicidae</taxon>
        <taxon>Anophelinae</taxon>
        <taxon>Anopheles</taxon>
    </lineage>
</organism>
<dbReference type="AlphaFoldDB" id="A0AAG5DR14"/>
<proteinExistence type="predicted"/>
<sequence length="211" mass="24084">MEMIDHEMGYSAFLRQDNWTFDVELNVRAGVDSPLDSNYTISVQVRTSSVKRTALSHARSCSRVVGLRLELFVFLREGLPLRFYNNGLFACFQLVWSKWPGSARRWVTSVIQKPPNECSRSDYAPPSREALRVKQRFARQVKRYRLSFLFVRGSWCELLMWPFGFALRQEGRAAEPATGCEMFLKLGPLGSCVGHVGAAGDPIPLFYARCF</sequence>
<protein>
    <submittedName>
        <fullName evidence="1">Uncharacterized protein</fullName>
    </submittedName>
</protein>
<reference evidence="1" key="1">
    <citation type="submission" date="2024-04" db="UniProtKB">
        <authorList>
            <consortium name="EnsemblMetazoa"/>
        </authorList>
    </citation>
    <scope>IDENTIFICATION</scope>
    <source>
        <strain evidence="1">EBRO</strain>
    </source>
</reference>
<name>A0AAG5DR14_ANOAO</name>
<evidence type="ECO:0000313" key="1">
    <source>
        <dbReference type="EnsemblMetazoa" id="ENSAATROPP013204"/>
    </source>
</evidence>
<evidence type="ECO:0000313" key="2">
    <source>
        <dbReference type="Proteomes" id="UP000075880"/>
    </source>
</evidence>
<keyword evidence="2" id="KW-1185">Reference proteome</keyword>